<gene>
    <name evidence="1" type="ORF">CBOVIS_LOCUS2370</name>
</gene>
<proteinExistence type="predicted"/>
<evidence type="ECO:0000313" key="2">
    <source>
        <dbReference type="Proteomes" id="UP000494206"/>
    </source>
</evidence>
<accession>A0A8S1EEK5</accession>
<sequence>MNRVQYFPCGKIWFPRFGELPEAVVENVMRKCDLVTRTHLSWCNKALNSLESKIPCDILRVEILDLCFNNEIYKAIGVKFVLEHTTQFFMFRQFSSDTLVSNFTFNDKLGEYIPSKVMRNTNYHTAAWDFIKKITKRSNRILENLGYTLIKMTLPKTEGEGSAEDEAKKEEKTEQQYNTHMNDFNELQQEIDARQYEIIAATGFCDLSVYEVVRRPIDDFAKAFSIIGLINELTYVHILPGYMTFNNTSFREETFCFHVKSWADTEDERMRRLVINGKEPWDVVKLKTFLKPHIKEFQLDVKIYEKDVEKMNKYLSNTDFYFHVVQKNENIGGTVSARGLKLTFERTLTKMDCNYIQCYRFDV</sequence>
<dbReference type="AlphaFoldDB" id="A0A8S1EEK5"/>
<evidence type="ECO:0008006" key="3">
    <source>
        <dbReference type="Google" id="ProtNLM"/>
    </source>
</evidence>
<reference evidence="1 2" key="1">
    <citation type="submission" date="2020-04" db="EMBL/GenBank/DDBJ databases">
        <authorList>
            <person name="Laetsch R D."/>
            <person name="Stevens L."/>
            <person name="Kumar S."/>
            <person name="Blaxter L. M."/>
        </authorList>
    </citation>
    <scope>NUCLEOTIDE SEQUENCE [LARGE SCALE GENOMIC DNA]</scope>
</reference>
<name>A0A8S1EEK5_9PELO</name>
<dbReference type="EMBL" id="CADEPM010000002">
    <property type="protein sequence ID" value="CAB3399210.1"/>
    <property type="molecule type" value="Genomic_DNA"/>
</dbReference>
<evidence type="ECO:0000313" key="1">
    <source>
        <dbReference type="EMBL" id="CAB3399210.1"/>
    </source>
</evidence>
<comment type="caution">
    <text evidence="1">The sequence shown here is derived from an EMBL/GenBank/DDBJ whole genome shotgun (WGS) entry which is preliminary data.</text>
</comment>
<organism evidence="1 2">
    <name type="scientific">Caenorhabditis bovis</name>
    <dbReference type="NCBI Taxonomy" id="2654633"/>
    <lineage>
        <taxon>Eukaryota</taxon>
        <taxon>Metazoa</taxon>
        <taxon>Ecdysozoa</taxon>
        <taxon>Nematoda</taxon>
        <taxon>Chromadorea</taxon>
        <taxon>Rhabditida</taxon>
        <taxon>Rhabditina</taxon>
        <taxon>Rhabditomorpha</taxon>
        <taxon>Rhabditoidea</taxon>
        <taxon>Rhabditidae</taxon>
        <taxon>Peloderinae</taxon>
        <taxon>Caenorhabditis</taxon>
    </lineage>
</organism>
<keyword evidence="2" id="KW-1185">Reference proteome</keyword>
<protein>
    <recommendedName>
        <fullName evidence="3">F-box domain-containing protein</fullName>
    </recommendedName>
</protein>
<dbReference type="Proteomes" id="UP000494206">
    <property type="component" value="Unassembled WGS sequence"/>
</dbReference>